<gene>
    <name evidence="2" type="ORF">AVDCRST_MAG21-1658</name>
</gene>
<feature type="non-terminal residue" evidence="2">
    <location>
        <position position="1"/>
    </location>
</feature>
<dbReference type="EMBL" id="CADCUL010000137">
    <property type="protein sequence ID" value="CAA9378870.1"/>
    <property type="molecule type" value="Genomic_DNA"/>
</dbReference>
<feature type="compositionally biased region" description="Basic and acidic residues" evidence="1">
    <location>
        <begin position="34"/>
        <end position="43"/>
    </location>
</feature>
<dbReference type="AlphaFoldDB" id="A0A6J4NAM7"/>
<accession>A0A6J4NAM7</accession>
<proteinExistence type="predicted"/>
<name>A0A6J4NAM7_9ACTN</name>
<reference evidence="2" key="1">
    <citation type="submission" date="2020-02" db="EMBL/GenBank/DDBJ databases">
        <authorList>
            <person name="Meier V. D."/>
        </authorList>
    </citation>
    <scope>NUCLEOTIDE SEQUENCE</scope>
    <source>
        <strain evidence="2">AVDCRST_MAG21</strain>
    </source>
</reference>
<feature type="region of interest" description="Disordered" evidence="1">
    <location>
        <begin position="1"/>
        <end position="115"/>
    </location>
</feature>
<feature type="non-terminal residue" evidence="2">
    <location>
        <position position="115"/>
    </location>
</feature>
<feature type="compositionally biased region" description="Basic residues" evidence="1">
    <location>
        <begin position="17"/>
        <end position="32"/>
    </location>
</feature>
<evidence type="ECO:0000256" key="1">
    <source>
        <dbReference type="SAM" id="MobiDB-lite"/>
    </source>
</evidence>
<evidence type="ECO:0000313" key="2">
    <source>
        <dbReference type="EMBL" id="CAA9378870.1"/>
    </source>
</evidence>
<sequence length="115" mass="12412">APVQHPRPPTCGDQPARRPRRHPARSARRSGGNRRGEHGREAARPSLLDRAARENRGGRPVTPYAISARPGPIPPVDHRGGRARRIPVSSVAERSSSMRFRGDAHSRAAGCPVGV</sequence>
<protein>
    <submittedName>
        <fullName evidence="2">Uncharacterized protein</fullName>
    </submittedName>
</protein>
<organism evidence="2">
    <name type="scientific">uncultured Nocardioidaceae bacterium</name>
    <dbReference type="NCBI Taxonomy" id="253824"/>
    <lineage>
        <taxon>Bacteria</taxon>
        <taxon>Bacillati</taxon>
        <taxon>Actinomycetota</taxon>
        <taxon>Actinomycetes</taxon>
        <taxon>Propionibacteriales</taxon>
        <taxon>Nocardioidaceae</taxon>
        <taxon>environmental samples</taxon>
    </lineage>
</organism>